<accession>A0ABR3G068</accession>
<dbReference type="Proteomes" id="UP001465976">
    <property type="component" value="Unassembled WGS sequence"/>
</dbReference>
<dbReference type="EMBL" id="JBAHYK010000014">
    <property type="protein sequence ID" value="KAL0581224.1"/>
    <property type="molecule type" value="Genomic_DNA"/>
</dbReference>
<evidence type="ECO:0000313" key="1">
    <source>
        <dbReference type="EMBL" id="KAL0581224.1"/>
    </source>
</evidence>
<reference evidence="1 2" key="1">
    <citation type="submission" date="2024-02" db="EMBL/GenBank/DDBJ databases">
        <title>A draft genome for the cacao thread blight pathogen Marasmius crinis-equi.</title>
        <authorList>
            <person name="Cohen S.P."/>
            <person name="Baruah I.K."/>
            <person name="Amoako-Attah I."/>
            <person name="Bukari Y."/>
            <person name="Meinhardt L.W."/>
            <person name="Bailey B.A."/>
        </authorList>
    </citation>
    <scope>NUCLEOTIDE SEQUENCE [LARGE SCALE GENOMIC DNA]</scope>
    <source>
        <strain evidence="1 2">GH-76</strain>
    </source>
</reference>
<evidence type="ECO:0000313" key="2">
    <source>
        <dbReference type="Proteomes" id="UP001465976"/>
    </source>
</evidence>
<sequence length="470" mass="52826">MSAIDFHATGPPEALTAGLSEVLPQMPLLHTFRITNSLYFGAWPDLLRAVLALPYIHTLEIQESAWRMPEEAFTEADIRANHDPLPAIRTFIYHAPFTDCFYLGSKSYGRRDHLQGSVEVANLLVLIELFRSTLEVFEIPAELAPRLINEIATNHSSSSTLFPHLREMRVRGHIPFSGSPRESSSPLNCWQGFFTAPESWAPRLRGLSLQMAAVPDVTNVNHPVLPLHDDGYFDSIAARGVAMQLQSFTLSTPVEHNLVFHFLPESLVDLDLRTYPLPGVVGRSSKCIRTVAPSASQLSVILQMINLPILETLKLSYKIENDADRDGEEALLAHFARRCATLSSIEIHRYRPHASVNSDDDPILPLTRHLSSLIRLRTVLLNLDFPERPRDHQALWNGTTVAAQRRANHKALEMGIVTMLAENIKSLCSTRILSHEDFCSHWNTWDVLRRQGSQPDTQIVELISRGRAEV</sequence>
<proteinExistence type="predicted"/>
<protein>
    <submittedName>
        <fullName evidence="1">Uncharacterized protein</fullName>
    </submittedName>
</protein>
<gene>
    <name evidence="1" type="ORF">V5O48_000812</name>
</gene>
<organism evidence="1 2">
    <name type="scientific">Marasmius crinis-equi</name>
    <dbReference type="NCBI Taxonomy" id="585013"/>
    <lineage>
        <taxon>Eukaryota</taxon>
        <taxon>Fungi</taxon>
        <taxon>Dikarya</taxon>
        <taxon>Basidiomycota</taxon>
        <taxon>Agaricomycotina</taxon>
        <taxon>Agaricomycetes</taxon>
        <taxon>Agaricomycetidae</taxon>
        <taxon>Agaricales</taxon>
        <taxon>Marasmiineae</taxon>
        <taxon>Marasmiaceae</taxon>
        <taxon>Marasmius</taxon>
    </lineage>
</organism>
<keyword evidence="2" id="KW-1185">Reference proteome</keyword>
<name>A0ABR3G068_9AGAR</name>
<comment type="caution">
    <text evidence="1">The sequence shown here is derived from an EMBL/GenBank/DDBJ whole genome shotgun (WGS) entry which is preliminary data.</text>
</comment>